<proteinExistence type="inferred from homology"/>
<dbReference type="InterPro" id="IPR051203">
    <property type="entry name" value="Polysaccharide_Synthase-Rel"/>
</dbReference>
<gene>
    <name evidence="4" type="ORF">GBZ86_06590</name>
</gene>
<evidence type="ECO:0000313" key="4">
    <source>
        <dbReference type="EMBL" id="MPQ43425.1"/>
    </source>
</evidence>
<dbReference type="Proteomes" id="UP000430345">
    <property type="component" value="Unassembled WGS sequence"/>
</dbReference>
<keyword evidence="2" id="KW-0472">Membrane</keyword>
<keyword evidence="2" id="KW-1133">Transmembrane helix</keyword>
<dbReference type="PANTHER" id="PTHR43318:SF1">
    <property type="entry name" value="POLYSACCHARIDE BIOSYNTHESIS PROTEIN EPSC-RELATED"/>
    <property type="match status" value="1"/>
</dbReference>
<dbReference type="Pfam" id="PF13727">
    <property type="entry name" value="CoA_binding_3"/>
    <property type="match status" value="1"/>
</dbReference>
<dbReference type="InterPro" id="IPR036291">
    <property type="entry name" value="NAD(P)-bd_dom_sf"/>
</dbReference>
<name>A0A6I1MJ68_9CLOT</name>
<accession>A0A6I1MJ68</accession>
<dbReference type="SUPFAM" id="SSF51735">
    <property type="entry name" value="NAD(P)-binding Rossmann-fold domains"/>
    <property type="match status" value="2"/>
</dbReference>
<comment type="similarity">
    <text evidence="1">Belongs to the polysaccharide synthase family.</text>
</comment>
<dbReference type="Gene3D" id="3.40.50.720">
    <property type="entry name" value="NAD(P)-binding Rossmann-like Domain"/>
    <property type="match status" value="2"/>
</dbReference>
<feature type="transmembrane region" description="Helical" evidence="2">
    <location>
        <begin position="77"/>
        <end position="98"/>
    </location>
</feature>
<reference evidence="4 5" key="1">
    <citation type="submission" date="2019-10" db="EMBL/GenBank/DDBJ databases">
        <title>The Genome Sequence of Clostridium tarantellae Isolated from Fish Brain.</title>
        <authorList>
            <person name="Bano L."/>
            <person name="Kiel M."/>
            <person name="Sales G."/>
            <person name="Doxey A.C."/>
            <person name="Mansfield M.J."/>
            <person name="Schiavone M."/>
            <person name="Rossetto O."/>
            <person name="Pirazzini M."/>
            <person name="Dobrindt U."/>
            <person name="Montecucco C."/>
        </authorList>
    </citation>
    <scope>NUCLEOTIDE SEQUENCE [LARGE SCALE GENOMIC DNA]</scope>
    <source>
        <strain evidence="4 5">DSM 3997</strain>
    </source>
</reference>
<feature type="transmembrane region" description="Helical" evidence="2">
    <location>
        <begin position="47"/>
        <end position="65"/>
    </location>
</feature>
<dbReference type="EMBL" id="WHJC01000066">
    <property type="protein sequence ID" value="MPQ43425.1"/>
    <property type="molecule type" value="Genomic_DNA"/>
</dbReference>
<feature type="transmembrane region" description="Helical" evidence="2">
    <location>
        <begin position="104"/>
        <end position="125"/>
    </location>
</feature>
<keyword evidence="2" id="KW-0812">Transmembrane</keyword>
<dbReference type="Pfam" id="PF02719">
    <property type="entry name" value="Polysacc_synt_2"/>
    <property type="match status" value="1"/>
</dbReference>
<dbReference type="InterPro" id="IPR003869">
    <property type="entry name" value="Polysac_CapD-like"/>
</dbReference>
<organism evidence="4 5">
    <name type="scientific">Clostridium tarantellae</name>
    <dbReference type="NCBI Taxonomy" id="39493"/>
    <lineage>
        <taxon>Bacteria</taxon>
        <taxon>Bacillati</taxon>
        <taxon>Bacillota</taxon>
        <taxon>Clostridia</taxon>
        <taxon>Eubacteriales</taxon>
        <taxon>Clostridiaceae</taxon>
        <taxon>Clostridium</taxon>
    </lineage>
</organism>
<protein>
    <submittedName>
        <fullName evidence="4">NAD-dependent epimerase/dehydratase family protein</fullName>
    </submittedName>
</protein>
<evidence type="ECO:0000259" key="3">
    <source>
        <dbReference type="Pfam" id="PF02719"/>
    </source>
</evidence>
<dbReference type="PANTHER" id="PTHR43318">
    <property type="entry name" value="UDP-N-ACETYLGLUCOSAMINE 4,6-DEHYDRATASE"/>
    <property type="match status" value="1"/>
</dbReference>
<evidence type="ECO:0000256" key="2">
    <source>
        <dbReference type="SAM" id="Phobius"/>
    </source>
</evidence>
<dbReference type="OrthoDB" id="9803111at2"/>
<sequence>MESLRRIKVLLLFLVDIFFINIAYAFSFFIKHSFNFSYEKLDVYIKYAPIIVLLYIVPLIFMRMYRSLWRLAGIDEFMRGVIACFLGVGFNLIFMTTISNGIPVMITLMSGIFITVLLIGFRLSFRVYRRMSLYGTLLNKIPKSNVLIIGAGACGRIVLTEMKRESGAGFKPIGVIDDDKHKIGTFINGVKVLGDRKYIKEAVKNNNVDLILIAIPSLSSDDKKEIIALCHETKTKVKLMPGLYEMIGGQVNLTKMRDVDLKDLLGREEVKLDKKNIKKYINFKRVLVTGGGGSIGSELCRQIAYFNPKELIILDIYENNAYELQNELSRVFPNVNQKVVIASVRDKLKIENVFDKYKPQVVFHAAAHKHVPLMEFNPEEAIKNNVVGTLNVAEAASKYGVDKFVLISTDKAVNPTNVMGATKRICEMIIQAINLTHGHL</sequence>
<evidence type="ECO:0000256" key="1">
    <source>
        <dbReference type="ARBA" id="ARBA00007430"/>
    </source>
</evidence>
<dbReference type="RefSeq" id="WP_152888933.1">
    <property type="nucleotide sequence ID" value="NZ_WHJC01000066.1"/>
</dbReference>
<dbReference type="AlphaFoldDB" id="A0A6I1MJ68"/>
<comment type="caution">
    <text evidence="4">The sequence shown here is derived from an EMBL/GenBank/DDBJ whole genome shotgun (WGS) entry which is preliminary data.</text>
</comment>
<evidence type="ECO:0000313" key="5">
    <source>
        <dbReference type="Proteomes" id="UP000430345"/>
    </source>
</evidence>
<feature type="domain" description="Polysaccharide biosynthesis protein CapD-like" evidence="3">
    <location>
        <begin position="286"/>
        <end position="436"/>
    </location>
</feature>
<feature type="transmembrane region" description="Helical" evidence="2">
    <location>
        <begin position="7"/>
        <end position="27"/>
    </location>
</feature>
<keyword evidence="5" id="KW-1185">Reference proteome</keyword>